<protein>
    <submittedName>
        <fullName evidence="10">Uncharacterized protein LOC105231682</fullName>
    </submittedName>
</protein>
<dbReference type="SUPFAM" id="SSF53850">
    <property type="entry name" value="Periplasmic binding protein-like II"/>
    <property type="match status" value="1"/>
</dbReference>
<evidence type="ECO:0000313" key="9">
    <source>
        <dbReference type="Proteomes" id="UP001652620"/>
    </source>
</evidence>
<keyword evidence="9" id="KW-1185">Reference proteome</keyword>
<keyword evidence="3 8" id="KW-0812">Transmembrane</keyword>
<proteinExistence type="predicted"/>
<evidence type="ECO:0000256" key="8">
    <source>
        <dbReference type="SAM" id="Phobius"/>
    </source>
</evidence>
<organism evidence="9 10">
    <name type="scientific">Bactrocera dorsalis</name>
    <name type="common">Oriental fruit fly</name>
    <name type="synonym">Dacus dorsalis</name>
    <dbReference type="NCBI Taxonomy" id="27457"/>
    <lineage>
        <taxon>Eukaryota</taxon>
        <taxon>Metazoa</taxon>
        <taxon>Ecdysozoa</taxon>
        <taxon>Arthropoda</taxon>
        <taxon>Hexapoda</taxon>
        <taxon>Insecta</taxon>
        <taxon>Pterygota</taxon>
        <taxon>Neoptera</taxon>
        <taxon>Endopterygota</taxon>
        <taxon>Diptera</taxon>
        <taxon>Brachycera</taxon>
        <taxon>Muscomorpha</taxon>
        <taxon>Tephritoidea</taxon>
        <taxon>Tephritidae</taxon>
        <taxon>Bactrocera</taxon>
        <taxon>Bactrocera</taxon>
    </lineage>
</organism>
<evidence type="ECO:0000256" key="6">
    <source>
        <dbReference type="ARBA" id="ARBA00023170"/>
    </source>
</evidence>
<comment type="subcellular location">
    <subcellularLocation>
        <location evidence="1">Cell membrane</location>
        <topology evidence="1">Multi-pass membrane protein</topology>
    </subcellularLocation>
</comment>
<dbReference type="RefSeq" id="XP_019847747.2">
    <property type="nucleotide sequence ID" value="XM_019992188.2"/>
</dbReference>
<gene>
    <name evidence="10" type="primary">LOC105231682</name>
</gene>
<keyword evidence="7" id="KW-0325">Glycoprotein</keyword>
<keyword evidence="6" id="KW-0675">Receptor</keyword>
<feature type="transmembrane region" description="Helical" evidence="8">
    <location>
        <begin position="382"/>
        <end position="401"/>
    </location>
</feature>
<dbReference type="Proteomes" id="UP001652620">
    <property type="component" value="Chromosome 2"/>
</dbReference>
<dbReference type="GO" id="GO:0005886">
    <property type="term" value="C:plasma membrane"/>
    <property type="evidence" value="ECO:0007669"/>
    <property type="project" value="UniProtKB-SubCell"/>
</dbReference>
<dbReference type="AlphaFoldDB" id="A0A6J0RP23"/>
<feature type="transmembrane region" description="Helical" evidence="8">
    <location>
        <begin position="573"/>
        <end position="601"/>
    </location>
</feature>
<feature type="transmembrane region" description="Helical" evidence="8">
    <location>
        <begin position="314"/>
        <end position="340"/>
    </location>
</feature>
<accession>A0A6J0RP23</accession>
<evidence type="ECO:0000256" key="4">
    <source>
        <dbReference type="ARBA" id="ARBA00022989"/>
    </source>
</evidence>
<dbReference type="OrthoDB" id="7959891at2759"/>
<keyword evidence="4 8" id="KW-1133">Transmembrane helix</keyword>
<evidence type="ECO:0000256" key="1">
    <source>
        <dbReference type="ARBA" id="ARBA00004651"/>
    </source>
</evidence>
<sequence length="616" mass="71919">MQSFNNLTTILNLIGMTTLGQEFMQILADIVITSSKERRVNTIIYTSFEAGNNTALDSMNILRALAQTTRGTVTFLHIDTTPRMERYIKKFNTELLSIAQLTHNRKLDESLLRKLWQRLWRNRQTRLILLLDDLASSGYISKILRLCLRHQVFNVIVLQPHKVVMEGSYWTVRIYPTQMPVKSSFIPPDYRAIFPKHLTNMYGHPLRIFTKAWYPQIYTYTPTAGNATLSGFLGRALVEYANFHNATIEHPMSMQRKYLSYVELCDYFENKTIDMGSLQPIDYSDRNVSFSVVFQRIDWCLMVPLEQPLPKSSFYFNIIQSTVIILFSCSFIVISCFWIGIARWQAQQPLKMFEHFINIPLLPGLLGMAFHIDRRISSKHKLLVSTISLAGVIVGTAYGTYLQSYIVNAPLGARVQTITELLRRGIQVAVSAEELELISNNLDFRKYRQNFTVFNNFTELLLLRDTLDTGYAFTVTDMWAIYDELQKYFARPLFRLSDICFCRNYPMVIPLQESSMHRQPLNEFLARLHEAGLIDHWRRHSFLELLEMDWLTLYDNGTYYDFKPMQMADLHEILAAMSVLFVLSFISFVFEFFDVTIFRFYTSMRHIIRKSLTTKK</sequence>
<evidence type="ECO:0000256" key="3">
    <source>
        <dbReference type="ARBA" id="ARBA00022692"/>
    </source>
</evidence>
<dbReference type="GeneID" id="105231682"/>
<evidence type="ECO:0000313" key="10">
    <source>
        <dbReference type="RefSeq" id="XP_019847747.2"/>
    </source>
</evidence>
<evidence type="ECO:0000256" key="2">
    <source>
        <dbReference type="ARBA" id="ARBA00022475"/>
    </source>
</evidence>
<dbReference type="InterPro" id="IPR052192">
    <property type="entry name" value="Insect_Ionotropic_Sensory_Rcpt"/>
</dbReference>
<name>A0A6J0RP23_BACDO</name>
<evidence type="ECO:0000256" key="5">
    <source>
        <dbReference type="ARBA" id="ARBA00023136"/>
    </source>
</evidence>
<dbReference type="PANTHER" id="PTHR42643:SF41">
    <property type="entry name" value="IONOTROPIC RECEPTOR 20A-RELATED"/>
    <property type="match status" value="1"/>
</dbReference>
<reference evidence="10" key="2">
    <citation type="submission" date="2025-08" db="UniProtKB">
        <authorList>
            <consortium name="RefSeq"/>
        </authorList>
    </citation>
    <scope>IDENTIFICATION</scope>
    <source>
        <tissue evidence="10">Adult</tissue>
    </source>
</reference>
<dbReference type="KEGG" id="bdr:105231682"/>
<dbReference type="InParanoid" id="A0A6J0RP23"/>
<reference evidence="9" key="1">
    <citation type="submission" date="2025-05" db="UniProtKB">
        <authorList>
            <consortium name="RefSeq"/>
        </authorList>
    </citation>
    <scope>NUCLEOTIDE SEQUENCE [LARGE SCALE GENOMIC DNA]</scope>
</reference>
<dbReference type="PANTHER" id="PTHR42643">
    <property type="entry name" value="IONOTROPIC RECEPTOR 20A-RELATED"/>
    <property type="match status" value="1"/>
</dbReference>
<evidence type="ECO:0000256" key="7">
    <source>
        <dbReference type="ARBA" id="ARBA00023180"/>
    </source>
</evidence>
<keyword evidence="2" id="KW-1003">Cell membrane</keyword>
<keyword evidence="5 8" id="KW-0472">Membrane</keyword>